<reference evidence="2" key="1">
    <citation type="journal article" date="2020" name="mSystems">
        <title>Genome- and Community-Level Interaction Insights into Carbon Utilization and Element Cycling Functions of Hydrothermarchaeota in Hydrothermal Sediment.</title>
        <authorList>
            <person name="Zhou Z."/>
            <person name="Liu Y."/>
            <person name="Xu W."/>
            <person name="Pan J."/>
            <person name="Luo Z.H."/>
            <person name="Li M."/>
        </authorList>
    </citation>
    <scope>NUCLEOTIDE SEQUENCE [LARGE SCALE GENOMIC DNA]</scope>
    <source>
        <strain evidence="2">SpSt-783</strain>
    </source>
</reference>
<feature type="domain" description="FIMAH" evidence="1">
    <location>
        <begin position="171"/>
        <end position="249"/>
    </location>
</feature>
<dbReference type="EMBL" id="DTHJ01000001">
    <property type="protein sequence ID" value="HHS61989.1"/>
    <property type="molecule type" value="Genomic_DNA"/>
</dbReference>
<accession>A0A7C6ELR3</accession>
<dbReference type="AlphaFoldDB" id="A0A7C6ELR3"/>
<organism evidence="2">
    <name type="scientific">candidate division WOR-3 bacterium</name>
    <dbReference type="NCBI Taxonomy" id="2052148"/>
    <lineage>
        <taxon>Bacteria</taxon>
        <taxon>Bacteria division WOR-3</taxon>
    </lineage>
</organism>
<protein>
    <recommendedName>
        <fullName evidence="1">FIMAH domain-containing protein</fullName>
    </recommendedName>
</protein>
<gene>
    <name evidence="2" type="ORF">ENV70_00010</name>
</gene>
<comment type="caution">
    <text evidence="2">The sequence shown here is derived from an EMBL/GenBank/DDBJ whole genome shotgun (WGS) entry which is preliminary data.</text>
</comment>
<dbReference type="InterPro" id="IPR054470">
    <property type="entry name" value="FIMAH_dom"/>
</dbReference>
<sequence length="256" mass="28846">MFKRLNFIIFILLIINSAYGGDDFNYTYITLSHPNNIGCIFASFFVEDANGRKTGENPILREFYYEIPGARFGDEGYGDDLSSEPGIYFIIFDSENMLEGRYSINVIGTGSDSFKLHIGAERINADKYEFQYTGLIHKGEVYKFRLNYSPDPSVPITVEEVKDEDPISLIDELIAYITNATNSGSIDNKGIANSLISKLEEAKRQLEKGKSKQAVNALNAFLNELSGQHEKHISDEVYGYLKEKVERLISRIESSG</sequence>
<name>A0A7C6ELR3_UNCW3</name>
<evidence type="ECO:0000313" key="2">
    <source>
        <dbReference type="EMBL" id="HHS61989.1"/>
    </source>
</evidence>
<proteinExistence type="predicted"/>
<dbReference type="Pfam" id="PF22888">
    <property type="entry name" value="FIMAH"/>
    <property type="match status" value="1"/>
</dbReference>
<evidence type="ECO:0000259" key="1">
    <source>
        <dbReference type="Pfam" id="PF22888"/>
    </source>
</evidence>